<sequence>MSSAGASTSATSYSACLKCEKPGTKRCTRCSTQYCSDDCEANDSNIHNILCESMSDREDRPGAGFRRAVYFPVNESAPRFVWVPFNEEDWAMDNHYVRQNLFHDVEFFQYKTFDENPILKRRLGYSVFLWHDDEFKVNGQPENQALQSVSKVDLSRHWRGPLLAVVVQVDEFGGVTDVQDANPDVLSILADIVHLKTGRVNTLTVFPFEITQMGSREMAFFASLMGNLRRN</sequence>
<keyword evidence="3" id="KW-0862">Zinc</keyword>
<dbReference type="InterPro" id="IPR002893">
    <property type="entry name" value="Znf_MYND"/>
</dbReference>
<dbReference type="Proteomes" id="UP000799779">
    <property type="component" value="Unassembled WGS sequence"/>
</dbReference>
<evidence type="ECO:0000313" key="6">
    <source>
        <dbReference type="Proteomes" id="UP000799779"/>
    </source>
</evidence>
<organism evidence="5 6">
    <name type="scientific">Amniculicola lignicola CBS 123094</name>
    <dbReference type="NCBI Taxonomy" id="1392246"/>
    <lineage>
        <taxon>Eukaryota</taxon>
        <taxon>Fungi</taxon>
        <taxon>Dikarya</taxon>
        <taxon>Ascomycota</taxon>
        <taxon>Pezizomycotina</taxon>
        <taxon>Dothideomycetes</taxon>
        <taxon>Pleosporomycetidae</taxon>
        <taxon>Pleosporales</taxon>
        <taxon>Amniculicolaceae</taxon>
        <taxon>Amniculicola</taxon>
    </lineage>
</organism>
<feature type="domain" description="MYND-type" evidence="4">
    <location>
        <begin position="16"/>
        <end position="51"/>
    </location>
</feature>
<dbReference type="Gene3D" id="6.10.140.2220">
    <property type="match status" value="1"/>
</dbReference>
<name>A0A6A5WVI9_9PLEO</name>
<keyword evidence="1" id="KW-0479">Metal-binding</keyword>
<evidence type="ECO:0000256" key="3">
    <source>
        <dbReference type="ARBA" id="ARBA00022833"/>
    </source>
</evidence>
<evidence type="ECO:0000256" key="2">
    <source>
        <dbReference type="ARBA" id="ARBA00022771"/>
    </source>
</evidence>
<keyword evidence="6" id="KW-1185">Reference proteome</keyword>
<dbReference type="Pfam" id="PF01753">
    <property type="entry name" value="zf-MYND"/>
    <property type="match status" value="1"/>
</dbReference>
<protein>
    <recommendedName>
        <fullName evidence="4">MYND-type domain-containing protein</fullName>
    </recommendedName>
</protein>
<proteinExistence type="predicted"/>
<dbReference type="AlphaFoldDB" id="A0A6A5WVI9"/>
<reference evidence="5" key="1">
    <citation type="journal article" date="2020" name="Stud. Mycol.">
        <title>101 Dothideomycetes genomes: a test case for predicting lifestyles and emergence of pathogens.</title>
        <authorList>
            <person name="Haridas S."/>
            <person name="Albert R."/>
            <person name="Binder M."/>
            <person name="Bloem J."/>
            <person name="Labutti K."/>
            <person name="Salamov A."/>
            <person name="Andreopoulos B."/>
            <person name="Baker S."/>
            <person name="Barry K."/>
            <person name="Bills G."/>
            <person name="Bluhm B."/>
            <person name="Cannon C."/>
            <person name="Castanera R."/>
            <person name="Culley D."/>
            <person name="Daum C."/>
            <person name="Ezra D."/>
            <person name="Gonzalez J."/>
            <person name="Henrissat B."/>
            <person name="Kuo A."/>
            <person name="Liang C."/>
            <person name="Lipzen A."/>
            <person name="Lutzoni F."/>
            <person name="Magnuson J."/>
            <person name="Mondo S."/>
            <person name="Nolan M."/>
            <person name="Ohm R."/>
            <person name="Pangilinan J."/>
            <person name="Park H.-J."/>
            <person name="Ramirez L."/>
            <person name="Alfaro M."/>
            <person name="Sun H."/>
            <person name="Tritt A."/>
            <person name="Yoshinaga Y."/>
            <person name="Zwiers L.-H."/>
            <person name="Turgeon B."/>
            <person name="Goodwin S."/>
            <person name="Spatafora J."/>
            <person name="Crous P."/>
            <person name="Grigoriev I."/>
        </authorList>
    </citation>
    <scope>NUCLEOTIDE SEQUENCE</scope>
    <source>
        <strain evidence="5">CBS 123094</strain>
    </source>
</reference>
<dbReference type="SUPFAM" id="SSF144232">
    <property type="entry name" value="HIT/MYND zinc finger-like"/>
    <property type="match status" value="1"/>
</dbReference>
<dbReference type="GO" id="GO:0008270">
    <property type="term" value="F:zinc ion binding"/>
    <property type="evidence" value="ECO:0007669"/>
    <property type="project" value="UniProtKB-KW"/>
</dbReference>
<gene>
    <name evidence="5" type="ORF">P154DRAFT_531840</name>
</gene>
<accession>A0A6A5WVI9</accession>
<evidence type="ECO:0000256" key="1">
    <source>
        <dbReference type="ARBA" id="ARBA00022723"/>
    </source>
</evidence>
<evidence type="ECO:0000259" key="4">
    <source>
        <dbReference type="Pfam" id="PF01753"/>
    </source>
</evidence>
<keyword evidence="2" id="KW-0863">Zinc-finger</keyword>
<evidence type="ECO:0000313" key="5">
    <source>
        <dbReference type="EMBL" id="KAF2004161.1"/>
    </source>
</evidence>
<dbReference type="EMBL" id="ML977569">
    <property type="protein sequence ID" value="KAF2004161.1"/>
    <property type="molecule type" value="Genomic_DNA"/>
</dbReference>
<dbReference type="OrthoDB" id="437457at2759"/>